<dbReference type="EMBL" id="WNKS01000008">
    <property type="protein sequence ID" value="MTV31491.1"/>
    <property type="molecule type" value="Genomic_DNA"/>
</dbReference>
<dbReference type="OrthoDB" id="9801870at2"/>
<dbReference type="AlphaFoldDB" id="A0A6N8DQP3"/>
<reference evidence="1 2" key="1">
    <citation type="submission" date="2019-11" db="EMBL/GenBank/DDBJ databases">
        <title>Whole-genome sequence of a Rhodoblastus acidophilus DSM 142.</title>
        <authorList>
            <person name="Kyndt J.A."/>
            <person name="Meyer T.E."/>
        </authorList>
    </citation>
    <scope>NUCLEOTIDE SEQUENCE [LARGE SCALE GENOMIC DNA]</scope>
    <source>
        <strain evidence="1 2">DSM 142</strain>
    </source>
</reference>
<evidence type="ECO:0000313" key="1">
    <source>
        <dbReference type="EMBL" id="MTV31491.1"/>
    </source>
</evidence>
<dbReference type="InterPro" id="IPR036287">
    <property type="entry name" value="Rv1873-like_sf"/>
</dbReference>
<dbReference type="RefSeq" id="WP_155446175.1">
    <property type="nucleotide sequence ID" value="NZ_JAOQNR010000009.1"/>
</dbReference>
<dbReference type="Proteomes" id="UP000439113">
    <property type="component" value="Unassembled WGS sequence"/>
</dbReference>
<dbReference type="PIRSF" id="PIRSF008546">
    <property type="entry name" value="UCP008546"/>
    <property type="match status" value="1"/>
</dbReference>
<dbReference type="InterPro" id="IPR014937">
    <property type="entry name" value="DUF1810"/>
</dbReference>
<dbReference type="Gene3D" id="1.25.40.380">
    <property type="entry name" value="Protein of unknown function DUF1810"/>
    <property type="match status" value="1"/>
</dbReference>
<accession>A0A6N8DQP3</accession>
<organism evidence="1 2">
    <name type="scientific">Rhodoblastus acidophilus</name>
    <name type="common">Rhodopseudomonas acidophila</name>
    <dbReference type="NCBI Taxonomy" id="1074"/>
    <lineage>
        <taxon>Bacteria</taxon>
        <taxon>Pseudomonadati</taxon>
        <taxon>Pseudomonadota</taxon>
        <taxon>Alphaproteobacteria</taxon>
        <taxon>Hyphomicrobiales</taxon>
        <taxon>Rhodoblastaceae</taxon>
        <taxon>Rhodoblastus</taxon>
    </lineage>
</organism>
<name>A0A6N8DQP3_RHOAC</name>
<dbReference type="Pfam" id="PF08837">
    <property type="entry name" value="DUF1810"/>
    <property type="match status" value="1"/>
</dbReference>
<gene>
    <name evidence="1" type="ORF">GJ654_10835</name>
</gene>
<comment type="caution">
    <text evidence="1">The sequence shown here is derived from an EMBL/GenBank/DDBJ whole genome shotgun (WGS) entry which is preliminary data.</text>
</comment>
<protein>
    <submittedName>
        <fullName evidence="1">DUF1810 family protein</fullName>
    </submittedName>
</protein>
<sequence>MDGFDLQRFVDAQAHVFAQVETELRAGRKRSHWMWFIFPQLAGLGFSQMAQLYALESLEEARAYLAHPILGPRLRACANWVCAVEGRTLNEILGAPDDAKFRSSMTLFAQAAPQEPVFAEALAKLCGGQPDPATLELLARARKSV</sequence>
<dbReference type="SUPFAM" id="SSF140736">
    <property type="entry name" value="Rv1873-like"/>
    <property type="match status" value="1"/>
</dbReference>
<evidence type="ECO:0000313" key="2">
    <source>
        <dbReference type="Proteomes" id="UP000439113"/>
    </source>
</evidence>
<proteinExistence type="predicted"/>